<name>A0ABS7TFM9_9GAMM</name>
<dbReference type="EMBL" id="JAIQDJ010000005">
    <property type="protein sequence ID" value="MBZ4186666.1"/>
    <property type="molecule type" value="Genomic_DNA"/>
</dbReference>
<dbReference type="InterPro" id="IPR050708">
    <property type="entry name" value="T6SS_VgrG/RHS"/>
</dbReference>
<feature type="region of interest" description="Disordered" evidence="2">
    <location>
        <begin position="238"/>
        <end position="279"/>
    </location>
</feature>
<organism evidence="4 5">
    <name type="scientific">Thermomonas beijingensis</name>
    <dbReference type="NCBI Taxonomy" id="2872701"/>
    <lineage>
        <taxon>Bacteria</taxon>
        <taxon>Pseudomonadati</taxon>
        <taxon>Pseudomonadota</taxon>
        <taxon>Gammaproteobacteria</taxon>
        <taxon>Lysobacterales</taxon>
        <taxon>Lysobacteraceae</taxon>
        <taxon>Thermomonas</taxon>
    </lineage>
</organism>
<feature type="region of interest" description="Disordered" evidence="2">
    <location>
        <begin position="166"/>
        <end position="199"/>
    </location>
</feature>
<dbReference type="Proteomes" id="UP001430290">
    <property type="component" value="Unassembled WGS sequence"/>
</dbReference>
<evidence type="ECO:0000259" key="3">
    <source>
        <dbReference type="Pfam" id="PF25023"/>
    </source>
</evidence>
<dbReference type="InterPro" id="IPR008947">
    <property type="entry name" value="PLipase_C/P1_nuclease_dom_sf"/>
</dbReference>
<dbReference type="InterPro" id="IPR056823">
    <property type="entry name" value="TEN-like_YD-shell"/>
</dbReference>
<protein>
    <submittedName>
        <fullName evidence="4">RHS repeat-associated core domain-containing protein</fullName>
    </submittedName>
</protein>
<reference evidence="4" key="1">
    <citation type="submission" date="2021-09" db="EMBL/GenBank/DDBJ databases">
        <authorList>
            <person name="Wu T."/>
            <person name="Guo S.Z."/>
        </authorList>
    </citation>
    <scope>NUCLEOTIDE SEQUENCE</scope>
    <source>
        <strain evidence="4">RSS-23</strain>
    </source>
</reference>
<evidence type="ECO:0000313" key="4">
    <source>
        <dbReference type="EMBL" id="MBZ4186666.1"/>
    </source>
</evidence>
<keyword evidence="5" id="KW-1185">Reference proteome</keyword>
<dbReference type="PANTHER" id="PTHR32305">
    <property type="match status" value="1"/>
</dbReference>
<evidence type="ECO:0000256" key="1">
    <source>
        <dbReference type="ARBA" id="ARBA00022737"/>
    </source>
</evidence>
<accession>A0ABS7TFM9</accession>
<feature type="compositionally biased region" description="Polar residues" evidence="2">
    <location>
        <begin position="166"/>
        <end position="183"/>
    </location>
</feature>
<gene>
    <name evidence="4" type="ORF">K7B09_10065</name>
</gene>
<keyword evidence="1" id="KW-0677">Repeat</keyword>
<dbReference type="PANTHER" id="PTHR32305:SF15">
    <property type="entry name" value="PROTEIN RHSA-RELATED"/>
    <property type="match status" value="1"/>
</dbReference>
<dbReference type="Pfam" id="PF25023">
    <property type="entry name" value="TEN_YD-shell"/>
    <property type="match status" value="1"/>
</dbReference>
<evidence type="ECO:0000313" key="5">
    <source>
        <dbReference type="Proteomes" id="UP001430290"/>
    </source>
</evidence>
<proteinExistence type="predicted"/>
<dbReference type="NCBIfam" id="TIGR03696">
    <property type="entry name" value="Rhs_assc_core"/>
    <property type="match status" value="1"/>
</dbReference>
<feature type="domain" description="Teneurin-like YD-shell" evidence="3">
    <location>
        <begin position="39"/>
        <end position="133"/>
    </location>
</feature>
<comment type="caution">
    <text evidence="4">The sequence shown here is derived from an EMBL/GenBank/DDBJ whole genome shotgun (WGS) entry which is preliminary data.</text>
</comment>
<feature type="compositionally biased region" description="Polar residues" evidence="2">
    <location>
        <begin position="240"/>
        <end position="251"/>
    </location>
</feature>
<dbReference type="Gene3D" id="1.10.575.10">
    <property type="entry name" value="P1 Nuclease"/>
    <property type="match status" value="1"/>
</dbReference>
<sequence length="311" mass="34405">MLWQRDEPASKRINNVYLAGSLLAEITRPIGNTTATISYFHTDALGSPIAKTNAAGAIIETSEYEPYGRLLNRANDNRAGYTGHVMDAASGLTYMQQRYYDPGIGRFLSVDPVTADAKSGDNFNRYWYARNNPYTLTDPDGRWSPKAHDELLQHAFTGRLTAQDVKTLQQSSRDFDKQTQSPNESHKHSMAQEGQSGADAIKQRDSFIGKTMVAARGAADQGDRQGALKLLGQALHPVMDSSSPEHTNSDGTPKEWKGAVGSTLDGQRHSPTDFIGNETSSDITSAIYKSQDQRLNNAYDWVFREQHDKTK</sequence>
<evidence type="ECO:0000256" key="2">
    <source>
        <dbReference type="SAM" id="MobiDB-lite"/>
    </source>
</evidence>
<dbReference type="Gene3D" id="2.180.10.10">
    <property type="entry name" value="RHS repeat-associated core"/>
    <property type="match status" value="1"/>
</dbReference>
<dbReference type="InterPro" id="IPR022385">
    <property type="entry name" value="Rhs_assc_core"/>
</dbReference>